<dbReference type="EMBL" id="NEXX01000001">
    <property type="protein sequence ID" value="OUY08284.1"/>
    <property type="molecule type" value="Genomic_DNA"/>
</dbReference>
<name>A0A1Z9Z1E3_9GAMM</name>
<keyword evidence="1" id="KW-1133">Transmembrane helix</keyword>
<keyword evidence="1" id="KW-0472">Membrane</keyword>
<keyword evidence="3" id="KW-1185">Reference proteome</keyword>
<gene>
    <name evidence="2" type="ORF">CAP51_01285</name>
</gene>
<accession>A0A1Z9Z1E3</accession>
<sequence>MSILEHLIYFVSLLMISYLIVRAGWKLRYLAPLCFFGVFILVWLSISIGYSFDGRYIQFFSDGKFAPNSNAMDILFAASGLGGVATFLLVLVVWAIRNDVF</sequence>
<dbReference type="RefSeq" id="WP_087618925.1">
    <property type="nucleotide sequence ID" value="NZ_NEXX01000001.1"/>
</dbReference>
<evidence type="ECO:0000256" key="1">
    <source>
        <dbReference type="SAM" id="Phobius"/>
    </source>
</evidence>
<keyword evidence="1" id="KW-0812">Transmembrane</keyword>
<reference evidence="2 3" key="1">
    <citation type="submission" date="2017-05" db="EMBL/GenBank/DDBJ databases">
        <title>Acinetobacter populi ANC 5415 (= PBJ7), whole genome shotgun sequencing project.</title>
        <authorList>
            <person name="Nemec A."/>
            <person name="Radolfova-Krizova L."/>
        </authorList>
    </citation>
    <scope>NUCLEOTIDE SEQUENCE [LARGE SCALE GENOMIC DNA]</scope>
    <source>
        <strain evidence="2 3">PBJ7</strain>
    </source>
</reference>
<dbReference type="OrthoDB" id="6713215at2"/>
<organism evidence="2 3">
    <name type="scientific">Acinetobacter populi</name>
    <dbReference type="NCBI Taxonomy" id="1582270"/>
    <lineage>
        <taxon>Bacteria</taxon>
        <taxon>Pseudomonadati</taxon>
        <taxon>Pseudomonadota</taxon>
        <taxon>Gammaproteobacteria</taxon>
        <taxon>Moraxellales</taxon>
        <taxon>Moraxellaceae</taxon>
        <taxon>Acinetobacter</taxon>
    </lineage>
</organism>
<comment type="caution">
    <text evidence="2">The sequence shown here is derived from an EMBL/GenBank/DDBJ whole genome shotgun (WGS) entry which is preliminary data.</text>
</comment>
<feature type="transmembrane region" description="Helical" evidence="1">
    <location>
        <begin position="32"/>
        <end position="52"/>
    </location>
</feature>
<proteinExistence type="predicted"/>
<dbReference type="AlphaFoldDB" id="A0A1Z9Z1E3"/>
<evidence type="ECO:0000313" key="2">
    <source>
        <dbReference type="EMBL" id="OUY08284.1"/>
    </source>
</evidence>
<evidence type="ECO:0000313" key="3">
    <source>
        <dbReference type="Proteomes" id="UP000196536"/>
    </source>
</evidence>
<feature type="transmembrane region" description="Helical" evidence="1">
    <location>
        <begin position="72"/>
        <end position="96"/>
    </location>
</feature>
<feature type="transmembrane region" description="Helical" evidence="1">
    <location>
        <begin position="6"/>
        <end position="25"/>
    </location>
</feature>
<dbReference type="Proteomes" id="UP000196536">
    <property type="component" value="Unassembled WGS sequence"/>
</dbReference>
<protein>
    <submittedName>
        <fullName evidence="2">Uncharacterized protein</fullName>
    </submittedName>
</protein>